<accession>A0A0C2N0U8</accession>
<evidence type="ECO:0000313" key="1">
    <source>
        <dbReference type="EMBL" id="KII69985.1"/>
    </source>
</evidence>
<protein>
    <submittedName>
        <fullName evidence="1">Uncharacterized protein</fullName>
    </submittedName>
</protein>
<comment type="caution">
    <text evidence="1">The sequence shown here is derived from an EMBL/GenBank/DDBJ whole genome shotgun (WGS) entry which is preliminary data.</text>
</comment>
<sequence length="118" mass="13121">MQNNDLIIKSYQCRIGTSNFHHRRFLPCLGSAKPPLVHTVAGFTSTSIDILFAHKNHCQSVQTNTNQSAHTDLSSSRLSLTKNSPFCLSSSGLHTKIELVTLKKMTSHRNVFVGIEIQ</sequence>
<organism evidence="1 2">
    <name type="scientific">Thelohanellus kitauei</name>
    <name type="common">Myxosporean</name>
    <dbReference type="NCBI Taxonomy" id="669202"/>
    <lineage>
        <taxon>Eukaryota</taxon>
        <taxon>Metazoa</taxon>
        <taxon>Cnidaria</taxon>
        <taxon>Myxozoa</taxon>
        <taxon>Myxosporea</taxon>
        <taxon>Bivalvulida</taxon>
        <taxon>Platysporina</taxon>
        <taxon>Myxobolidae</taxon>
        <taxon>Thelohanellus</taxon>
    </lineage>
</organism>
<proteinExistence type="predicted"/>
<dbReference type="Proteomes" id="UP000031668">
    <property type="component" value="Unassembled WGS sequence"/>
</dbReference>
<evidence type="ECO:0000313" key="2">
    <source>
        <dbReference type="Proteomes" id="UP000031668"/>
    </source>
</evidence>
<keyword evidence="2" id="KW-1185">Reference proteome</keyword>
<name>A0A0C2N0U8_THEKT</name>
<dbReference type="EMBL" id="JWZT01002219">
    <property type="protein sequence ID" value="KII69985.1"/>
    <property type="molecule type" value="Genomic_DNA"/>
</dbReference>
<gene>
    <name evidence="1" type="ORF">RF11_11616</name>
</gene>
<dbReference type="AlphaFoldDB" id="A0A0C2N0U8"/>
<reference evidence="1 2" key="1">
    <citation type="journal article" date="2014" name="Genome Biol. Evol.">
        <title>The genome of the myxosporean Thelohanellus kitauei shows adaptations to nutrient acquisition within its fish host.</title>
        <authorList>
            <person name="Yang Y."/>
            <person name="Xiong J."/>
            <person name="Zhou Z."/>
            <person name="Huo F."/>
            <person name="Miao W."/>
            <person name="Ran C."/>
            <person name="Liu Y."/>
            <person name="Zhang J."/>
            <person name="Feng J."/>
            <person name="Wang M."/>
            <person name="Wang M."/>
            <person name="Wang L."/>
            <person name="Yao B."/>
        </authorList>
    </citation>
    <scope>NUCLEOTIDE SEQUENCE [LARGE SCALE GENOMIC DNA]</scope>
    <source>
        <strain evidence="1">Wuqing</strain>
    </source>
</reference>